<comment type="caution">
    <text evidence="1">The sequence shown here is derived from an EMBL/GenBank/DDBJ whole genome shotgun (WGS) entry which is preliminary data.</text>
</comment>
<organism evidence="1 2">
    <name type="scientific">Calicophoron daubneyi</name>
    <name type="common">Rumen fluke</name>
    <name type="synonym">Paramphistomum daubneyi</name>
    <dbReference type="NCBI Taxonomy" id="300641"/>
    <lineage>
        <taxon>Eukaryota</taxon>
        <taxon>Metazoa</taxon>
        <taxon>Spiralia</taxon>
        <taxon>Lophotrochozoa</taxon>
        <taxon>Platyhelminthes</taxon>
        <taxon>Trematoda</taxon>
        <taxon>Digenea</taxon>
        <taxon>Plagiorchiida</taxon>
        <taxon>Pronocephalata</taxon>
        <taxon>Paramphistomoidea</taxon>
        <taxon>Paramphistomidae</taxon>
        <taxon>Calicophoron</taxon>
    </lineage>
</organism>
<dbReference type="AlphaFoldDB" id="A0AAV2TPE3"/>
<dbReference type="EMBL" id="CAXLJL010000600">
    <property type="protein sequence ID" value="CAL5139302.1"/>
    <property type="molecule type" value="Genomic_DNA"/>
</dbReference>
<evidence type="ECO:0000313" key="1">
    <source>
        <dbReference type="EMBL" id="CAL5139302.1"/>
    </source>
</evidence>
<gene>
    <name evidence="1" type="ORF">CDAUBV1_LOCUS14331</name>
</gene>
<reference evidence="1" key="1">
    <citation type="submission" date="2024-06" db="EMBL/GenBank/DDBJ databases">
        <authorList>
            <person name="Liu X."/>
            <person name="Lenzi L."/>
            <person name="Haldenby T S."/>
            <person name="Uol C."/>
        </authorList>
    </citation>
    <scope>NUCLEOTIDE SEQUENCE</scope>
</reference>
<proteinExistence type="predicted"/>
<sequence>MCQMTSEYHVCRNTNYSRVKLSDTGTKKAIITTTAVAITAMATTSAYEVVRRFEVISLLRPRCLCPLGKECSGRNHGDCPKLPGTPVYRFAGTWGNLAVHDL</sequence>
<protein>
    <submittedName>
        <fullName evidence="1">Uncharacterized protein</fullName>
    </submittedName>
</protein>
<name>A0AAV2TPE3_CALDB</name>
<evidence type="ECO:0000313" key="2">
    <source>
        <dbReference type="Proteomes" id="UP001497525"/>
    </source>
</evidence>
<dbReference type="Proteomes" id="UP001497525">
    <property type="component" value="Unassembled WGS sequence"/>
</dbReference>
<accession>A0AAV2TPE3</accession>